<proteinExistence type="predicted"/>
<keyword evidence="2" id="KW-0408">Iron</keyword>
<evidence type="ECO:0000256" key="3">
    <source>
        <dbReference type="SAM" id="MobiDB-lite"/>
    </source>
</evidence>
<protein>
    <submittedName>
        <fullName evidence="5">TauD/TfdA family dioxygenase</fullName>
    </submittedName>
</protein>
<dbReference type="InterPro" id="IPR042098">
    <property type="entry name" value="TauD-like_sf"/>
</dbReference>
<evidence type="ECO:0000259" key="4">
    <source>
        <dbReference type="Pfam" id="PF02668"/>
    </source>
</evidence>
<dbReference type="AlphaFoldDB" id="A0AB39TFE2"/>
<dbReference type="EMBL" id="CP163445">
    <property type="protein sequence ID" value="XDQ78359.1"/>
    <property type="molecule type" value="Genomic_DNA"/>
</dbReference>
<name>A0AB39TFE2_9ACTN</name>
<keyword evidence="5" id="KW-0223">Dioxygenase</keyword>
<evidence type="ECO:0000313" key="5">
    <source>
        <dbReference type="EMBL" id="XDQ78359.1"/>
    </source>
</evidence>
<feature type="region of interest" description="Disordered" evidence="3">
    <location>
        <begin position="194"/>
        <end position="213"/>
    </location>
</feature>
<keyword evidence="1" id="KW-0560">Oxidoreductase</keyword>
<feature type="region of interest" description="Disordered" evidence="3">
    <location>
        <begin position="1"/>
        <end position="23"/>
    </location>
</feature>
<dbReference type="Gene3D" id="3.60.130.10">
    <property type="entry name" value="Clavaminate synthase-like"/>
    <property type="match status" value="1"/>
</dbReference>
<dbReference type="InterPro" id="IPR003819">
    <property type="entry name" value="TauD/TfdA-like"/>
</dbReference>
<feature type="domain" description="TauD/TfdA-like" evidence="4">
    <location>
        <begin position="69"/>
        <end position="130"/>
    </location>
</feature>
<dbReference type="SUPFAM" id="SSF51197">
    <property type="entry name" value="Clavaminate synthase-like"/>
    <property type="match status" value="1"/>
</dbReference>
<accession>A0AB39TFE2</accession>
<evidence type="ECO:0000256" key="2">
    <source>
        <dbReference type="ARBA" id="ARBA00023004"/>
    </source>
</evidence>
<dbReference type="GO" id="GO:0051213">
    <property type="term" value="F:dioxygenase activity"/>
    <property type="evidence" value="ECO:0007669"/>
    <property type="project" value="UniProtKB-KW"/>
</dbReference>
<dbReference type="RefSeq" id="WP_369182834.1">
    <property type="nucleotide sequence ID" value="NZ_CP163445.1"/>
</dbReference>
<organism evidence="5">
    <name type="scientific">Streptomyces sp. Y1</name>
    <dbReference type="NCBI Taxonomy" id="3238634"/>
    <lineage>
        <taxon>Bacteria</taxon>
        <taxon>Bacillati</taxon>
        <taxon>Actinomycetota</taxon>
        <taxon>Actinomycetes</taxon>
        <taxon>Kitasatosporales</taxon>
        <taxon>Streptomycetaceae</taxon>
        <taxon>Streptomyces</taxon>
    </lineage>
</organism>
<reference evidence="5" key="1">
    <citation type="submission" date="2024-07" db="EMBL/GenBank/DDBJ databases">
        <authorList>
            <person name="Yu S.T."/>
        </authorList>
    </citation>
    <scope>NUCLEOTIDE SEQUENCE</scope>
    <source>
        <strain evidence="5">Y1</strain>
    </source>
</reference>
<evidence type="ECO:0000256" key="1">
    <source>
        <dbReference type="ARBA" id="ARBA00023002"/>
    </source>
</evidence>
<dbReference type="Pfam" id="PF02668">
    <property type="entry name" value="TauD"/>
    <property type="match status" value="1"/>
</dbReference>
<gene>
    <name evidence="5" type="ORF">AB2U05_07630</name>
</gene>
<sequence length="234" mass="25562">MAKVDTFSPDQDPLTVPGNALGRRQLHPRGDEFGVIGTVTGTGDQAVNELSAAWRDLVDEYQAVGLKDVGCHTDGAFIDGPGVVPPALLLLHCAQPADTGGESVLVDVAALLETAQRADPALLRELLRPQFTFCRDELVAVYPPVVRQRTPAAVSVRWRFDKAVYGIERALAAARAFHDRYVLNAPRTEIRPWPTGQRIHVPTMPPTSTSPSLSVSTKVRCSCHWAPRSLRRRT</sequence>